<accession>A0A9W6YAK9</accession>
<organism evidence="1 2">
    <name type="scientific">Phytophthora fragariaefolia</name>
    <dbReference type="NCBI Taxonomy" id="1490495"/>
    <lineage>
        <taxon>Eukaryota</taxon>
        <taxon>Sar</taxon>
        <taxon>Stramenopiles</taxon>
        <taxon>Oomycota</taxon>
        <taxon>Peronosporomycetes</taxon>
        <taxon>Peronosporales</taxon>
        <taxon>Peronosporaceae</taxon>
        <taxon>Phytophthora</taxon>
    </lineage>
</organism>
<keyword evidence="2" id="KW-1185">Reference proteome</keyword>
<proteinExistence type="predicted"/>
<name>A0A9W6YAK9_9STRA</name>
<sequence length="120" mass="13106">MSRTVEACTLAFIGPAHASQLTDFEYVEVLDVKDGMSTLKVIVPDDEDAIPTLELLAGIIRLRLVSDSERKSGQVHILITQSRSCKILRQGSVLGDMGLCLAIPPRKSPIYCMSYAPMAQ</sequence>
<protein>
    <submittedName>
        <fullName evidence="1">Unnamed protein product</fullName>
    </submittedName>
</protein>
<evidence type="ECO:0000313" key="1">
    <source>
        <dbReference type="EMBL" id="GMF61629.1"/>
    </source>
</evidence>
<evidence type="ECO:0000313" key="2">
    <source>
        <dbReference type="Proteomes" id="UP001165121"/>
    </source>
</evidence>
<dbReference type="EMBL" id="BSXT01005998">
    <property type="protein sequence ID" value="GMF61629.1"/>
    <property type="molecule type" value="Genomic_DNA"/>
</dbReference>
<gene>
    <name evidence="1" type="ORF">Pfra01_002679700</name>
</gene>
<comment type="caution">
    <text evidence="1">The sequence shown here is derived from an EMBL/GenBank/DDBJ whole genome shotgun (WGS) entry which is preliminary data.</text>
</comment>
<reference evidence="1" key="1">
    <citation type="submission" date="2023-04" db="EMBL/GenBank/DDBJ databases">
        <title>Phytophthora fragariaefolia NBRC 109709.</title>
        <authorList>
            <person name="Ichikawa N."/>
            <person name="Sato H."/>
            <person name="Tonouchi N."/>
        </authorList>
    </citation>
    <scope>NUCLEOTIDE SEQUENCE</scope>
    <source>
        <strain evidence="1">NBRC 109709</strain>
    </source>
</reference>
<dbReference type="Proteomes" id="UP001165121">
    <property type="component" value="Unassembled WGS sequence"/>
</dbReference>
<dbReference type="AlphaFoldDB" id="A0A9W6YAK9"/>